<dbReference type="PANTHER" id="PTHR12526:SF640">
    <property type="entry name" value="COLANIC ACID BIOSYNTHESIS GLYCOSYLTRANSFERASE WCAL-RELATED"/>
    <property type="match status" value="1"/>
</dbReference>
<proteinExistence type="predicted"/>
<evidence type="ECO:0000256" key="1">
    <source>
        <dbReference type="ARBA" id="ARBA00022676"/>
    </source>
</evidence>
<dbReference type="PANTHER" id="PTHR12526">
    <property type="entry name" value="GLYCOSYLTRANSFERASE"/>
    <property type="match status" value="1"/>
</dbReference>
<dbReference type="Pfam" id="PF00534">
    <property type="entry name" value="Glycos_transf_1"/>
    <property type="match status" value="1"/>
</dbReference>
<dbReference type="Gene3D" id="3.40.50.2000">
    <property type="entry name" value="Glycogen Phosphorylase B"/>
    <property type="match status" value="1"/>
</dbReference>
<dbReference type="AlphaFoldDB" id="A0A6C0AJY4"/>
<dbReference type="GO" id="GO:0016757">
    <property type="term" value="F:glycosyltransferase activity"/>
    <property type="evidence" value="ECO:0007669"/>
    <property type="project" value="UniProtKB-KW"/>
</dbReference>
<keyword evidence="2" id="KW-0808">Transferase</keyword>
<protein>
    <recommendedName>
        <fullName evidence="3">Glycosyl transferase family 1 domain-containing protein</fullName>
    </recommendedName>
</protein>
<keyword evidence="1" id="KW-0328">Glycosyltransferase</keyword>
<dbReference type="InterPro" id="IPR001296">
    <property type="entry name" value="Glyco_trans_1"/>
</dbReference>
<evidence type="ECO:0000259" key="3">
    <source>
        <dbReference type="Pfam" id="PF00534"/>
    </source>
</evidence>
<feature type="domain" description="Glycosyl transferase family 1" evidence="3">
    <location>
        <begin position="209"/>
        <end position="260"/>
    </location>
</feature>
<reference evidence="4" key="1">
    <citation type="journal article" date="2020" name="Nature">
        <title>Giant virus diversity and host interactions through global metagenomics.</title>
        <authorList>
            <person name="Schulz F."/>
            <person name="Roux S."/>
            <person name="Paez-Espino D."/>
            <person name="Jungbluth S."/>
            <person name="Walsh D.A."/>
            <person name="Denef V.J."/>
            <person name="McMahon K.D."/>
            <person name="Konstantinidis K.T."/>
            <person name="Eloe-Fadrosh E.A."/>
            <person name="Kyrpides N.C."/>
            <person name="Woyke T."/>
        </authorList>
    </citation>
    <scope>NUCLEOTIDE SEQUENCE</scope>
    <source>
        <strain evidence="4">GVMAG-S-1035303-20</strain>
    </source>
</reference>
<name>A0A6C0AJY4_9ZZZZ</name>
<evidence type="ECO:0000256" key="2">
    <source>
        <dbReference type="ARBA" id="ARBA00022679"/>
    </source>
</evidence>
<sequence>MKIVFFAQIMPDPCGAFFHDIAIAKEMQRRGHTVSFVTAHRGRNPLRGVYRGLPWVYYTNAENELNGAGVWSTPHFPMMKLVRRLNERFQKPLVTTVHFGEDTQSLTPYQRAGKWTDIMWIISDHIRNYIVNTVPISPTFKIVDSIRPAMIENEIKFNERGTVPIGDCITLINANLLKGLALFIELANRFPDRKFLGVRPYYNRINVPENIKNIEWIDVQDDIRTVLTRTRILLVPSFYESWGRVAFEAMYNGIPVLYTKPATDKDPQTTRPSGTTEGMQEWIKDSQYALNNLSIDEWVDTVNELDDVSIYAEASRRAYEQTYAMNVFADLDEVERKFQEYAVQFAVTTENSKPMAGQQGMSFSAPLRFAPPSRGNAMPFRGGRFAVRR</sequence>
<organism evidence="4">
    <name type="scientific">viral metagenome</name>
    <dbReference type="NCBI Taxonomy" id="1070528"/>
    <lineage>
        <taxon>unclassified sequences</taxon>
        <taxon>metagenomes</taxon>
        <taxon>organismal metagenomes</taxon>
    </lineage>
</organism>
<accession>A0A6C0AJY4</accession>
<evidence type="ECO:0000313" key="4">
    <source>
        <dbReference type="EMBL" id="QHS79783.1"/>
    </source>
</evidence>
<dbReference type="SUPFAM" id="SSF53756">
    <property type="entry name" value="UDP-Glycosyltransferase/glycogen phosphorylase"/>
    <property type="match status" value="1"/>
</dbReference>
<dbReference type="EMBL" id="MN740652">
    <property type="protein sequence ID" value="QHS79783.1"/>
    <property type="molecule type" value="Genomic_DNA"/>
</dbReference>
<dbReference type="CDD" id="cd03801">
    <property type="entry name" value="GT4_PimA-like"/>
    <property type="match status" value="1"/>
</dbReference>